<reference evidence="1" key="1">
    <citation type="submission" date="2018-05" db="EMBL/GenBank/DDBJ databases">
        <authorList>
            <person name="Lanie J.A."/>
            <person name="Ng W.-L."/>
            <person name="Kazmierczak K.M."/>
            <person name="Andrzejewski T.M."/>
            <person name="Davidsen T.M."/>
            <person name="Wayne K.J."/>
            <person name="Tettelin H."/>
            <person name="Glass J.I."/>
            <person name="Rusch D."/>
            <person name="Podicherti R."/>
            <person name="Tsui H.-C.T."/>
            <person name="Winkler M.E."/>
        </authorList>
    </citation>
    <scope>NUCLEOTIDE SEQUENCE</scope>
</reference>
<evidence type="ECO:0000313" key="1">
    <source>
        <dbReference type="EMBL" id="SVE47242.1"/>
    </source>
</evidence>
<feature type="non-terminal residue" evidence="1">
    <location>
        <position position="102"/>
    </location>
</feature>
<accession>A0A383DRU6</accession>
<name>A0A383DRU6_9ZZZZ</name>
<proteinExistence type="predicted"/>
<protein>
    <submittedName>
        <fullName evidence="1">Uncharacterized protein</fullName>
    </submittedName>
</protein>
<dbReference type="EMBL" id="UINC01219669">
    <property type="protein sequence ID" value="SVE47242.1"/>
    <property type="molecule type" value="Genomic_DNA"/>
</dbReference>
<gene>
    <name evidence="1" type="ORF">METZ01_LOCUS500096</name>
</gene>
<dbReference type="AlphaFoldDB" id="A0A383DRU6"/>
<sequence>MVAVLKSPRLISGSQGTEQHIKHSTWHKKCNVFRNMIGAVALLGAIMISGDPQGLSAVARPAIEVIRDTTRCVAGYDAAHKVAELTRNRSTIEQFAKEGDRW</sequence>
<organism evidence="1">
    <name type="scientific">marine metagenome</name>
    <dbReference type="NCBI Taxonomy" id="408172"/>
    <lineage>
        <taxon>unclassified sequences</taxon>
        <taxon>metagenomes</taxon>
        <taxon>ecological metagenomes</taxon>
    </lineage>
</organism>